<keyword evidence="3 7" id="KW-0547">Nucleotide-binding</keyword>
<dbReference type="PANTHER" id="PTHR22594">
    <property type="entry name" value="ASPARTYL/LYSYL-TRNA SYNTHETASE"/>
    <property type="match status" value="1"/>
</dbReference>
<keyword evidence="4 7" id="KW-0067">ATP-binding</keyword>
<dbReference type="CDD" id="cd04318">
    <property type="entry name" value="EcAsnRS_like_N"/>
    <property type="match status" value="1"/>
</dbReference>
<dbReference type="InterPro" id="IPR004365">
    <property type="entry name" value="NA-bd_OB_tRNA"/>
</dbReference>
<evidence type="ECO:0000256" key="2">
    <source>
        <dbReference type="ARBA" id="ARBA00022598"/>
    </source>
</evidence>
<evidence type="ECO:0000313" key="10">
    <source>
        <dbReference type="Proteomes" id="UP001597049"/>
    </source>
</evidence>
<dbReference type="EMBL" id="JBHTIV010000007">
    <property type="protein sequence ID" value="MFD0932428.1"/>
    <property type="molecule type" value="Genomic_DNA"/>
</dbReference>
<keyword evidence="7" id="KW-0963">Cytoplasm</keyword>
<dbReference type="SUPFAM" id="SSF55681">
    <property type="entry name" value="Class II aaRS and biotin synthetases"/>
    <property type="match status" value="1"/>
</dbReference>
<dbReference type="NCBIfam" id="TIGR00457">
    <property type="entry name" value="asnS"/>
    <property type="match status" value="1"/>
</dbReference>
<name>A0ABW3GPM1_9FLAO</name>
<dbReference type="PROSITE" id="PS50862">
    <property type="entry name" value="AA_TRNA_LIGASE_II"/>
    <property type="match status" value="1"/>
</dbReference>
<dbReference type="InterPro" id="IPR004522">
    <property type="entry name" value="Asn-tRNA-ligase"/>
</dbReference>
<dbReference type="GO" id="GO:0004816">
    <property type="term" value="F:asparagine-tRNA ligase activity"/>
    <property type="evidence" value="ECO:0007669"/>
    <property type="project" value="UniProtKB-EC"/>
</dbReference>
<evidence type="ECO:0000256" key="7">
    <source>
        <dbReference type="HAMAP-Rule" id="MF_00534"/>
    </source>
</evidence>
<dbReference type="PRINTS" id="PR01042">
    <property type="entry name" value="TRNASYNTHASP"/>
</dbReference>
<comment type="subcellular location">
    <subcellularLocation>
        <location evidence="7">Cytoplasm</location>
    </subcellularLocation>
</comment>
<dbReference type="CDD" id="cd00776">
    <property type="entry name" value="AsxRS_core"/>
    <property type="match status" value="1"/>
</dbReference>
<keyword evidence="6 7" id="KW-0030">Aminoacyl-tRNA synthetase</keyword>
<reference evidence="10" key="1">
    <citation type="journal article" date="2019" name="Int. J. Syst. Evol. Microbiol.">
        <title>The Global Catalogue of Microorganisms (GCM) 10K type strain sequencing project: providing services to taxonomists for standard genome sequencing and annotation.</title>
        <authorList>
            <consortium name="The Broad Institute Genomics Platform"/>
            <consortium name="The Broad Institute Genome Sequencing Center for Infectious Disease"/>
            <person name="Wu L."/>
            <person name="Ma J."/>
        </authorList>
    </citation>
    <scope>NUCLEOTIDE SEQUENCE [LARGE SCALE GENOMIC DNA]</scope>
    <source>
        <strain evidence="10">CCUG 56752</strain>
    </source>
</reference>
<comment type="catalytic activity">
    <reaction evidence="7">
        <text>tRNA(Asn) + L-asparagine + ATP = L-asparaginyl-tRNA(Asn) + AMP + diphosphate + H(+)</text>
        <dbReference type="Rhea" id="RHEA:11180"/>
        <dbReference type="Rhea" id="RHEA-COMP:9659"/>
        <dbReference type="Rhea" id="RHEA-COMP:9674"/>
        <dbReference type="ChEBI" id="CHEBI:15378"/>
        <dbReference type="ChEBI" id="CHEBI:30616"/>
        <dbReference type="ChEBI" id="CHEBI:33019"/>
        <dbReference type="ChEBI" id="CHEBI:58048"/>
        <dbReference type="ChEBI" id="CHEBI:78442"/>
        <dbReference type="ChEBI" id="CHEBI:78515"/>
        <dbReference type="ChEBI" id="CHEBI:456215"/>
        <dbReference type="EC" id="6.1.1.22"/>
    </reaction>
</comment>
<dbReference type="Pfam" id="PF00152">
    <property type="entry name" value="tRNA-synt_2"/>
    <property type="match status" value="1"/>
</dbReference>
<dbReference type="HAMAP" id="MF_00534">
    <property type="entry name" value="Asn_tRNA_synth"/>
    <property type="match status" value="1"/>
</dbReference>
<dbReference type="SUPFAM" id="SSF50249">
    <property type="entry name" value="Nucleic acid-binding proteins"/>
    <property type="match status" value="1"/>
</dbReference>
<feature type="domain" description="Aminoacyl-transfer RNA synthetases class-II family profile" evidence="8">
    <location>
        <begin position="134"/>
        <end position="470"/>
    </location>
</feature>
<dbReference type="NCBIfam" id="NF003037">
    <property type="entry name" value="PRK03932.1"/>
    <property type="match status" value="1"/>
</dbReference>
<gene>
    <name evidence="7 9" type="primary">asnS</name>
    <name evidence="9" type="ORF">ACFQ0R_07435</name>
</gene>
<evidence type="ECO:0000313" key="9">
    <source>
        <dbReference type="EMBL" id="MFD0932428.1"/>
    </source>
</evidence>
<sequence length="480" mass="54987">MLTKNVVELLESDHILQEYKVNGWVRAFRSNRFIALNDGSCLNNLQCVVDFENTDEEILKSITTGASISVTGTLKESEGKGQRVELDVKSIEILGNADPEDVKKTILQPKKHSLEKLREQAHLRVRTNTFGAVMRVRSKLAFAVHQYFNENGFYYVNTPIITGSDAEGAGEMFKVTNLDLKNIPTTDAGDIDFSKDFFGKETNLTVSGQLEAETYALGLSKVYTFGPTFRAENSNTSRHLAEFWMIEPEMAFCDLEGNIDLAEDFIQYVLNYISKHCEADLEFLENRLLQEEKSKPEKDRSPMPLREKIDFVLKNNFKRVSYTEAIEILRNSKPNKKKKFNYIIEEWGADLQSEHERYLVEKHFGCPVVLYDYPADIKAFYMRLNDDGKTVRAMDVLFPGIGEIVGGSQREERYDVLLSKMKEIGVDEKELWWYLETRKLGTCKHSGFGLGFERLVLFATGMSNIRDVIPYPRTPQNAEF</sequence>
<dbReference type="PANTHER" id="PTHR22594:SF34">
    <property type="entry name" value="ASPARAGINE--TRNA LIGASE, MITOCHONDRIAL-RELATED"/>
    <property type="match status" value="1"/>
</dbReference>
<dbReference type="InterPro" id="IPR045864">
    <property type="entry name" value="aa-tRNA-synth_II/BPL/LPL"/>
</dbReference>
<dbReference type="InterPro" id="IPR012340">
    <property type="entry name" value="NA-bd_OB-fold"/>
</dbReference>
<accession>A0ABW3GPM1</accession>
<comment type="subunit">
    <text evidence="7">Homodimer.</text>
</comment>
<keyword evidence="2 7" id="KW-0436">Ligase</keyword>
<evidence type="ECO:0000256" key="1">
    <source>
        <dbReference type="ARBA" id="ARBA00008226"/>
    </source>
</evidence>
<protein>
    <recommendedName>
        <fullName evidence="7">Asparagine--tRNA ligase</fullName>
        <ecNumber evidence="7">6.1.1.22</ecNumber>
    </recommendedName>
    <alternativeName>
        <fullName evidence="7">Asparaginyl-tRNA synthetase</fullName>
        <shortName evidence="7">AsnRS</shortName>
    </alternativeName>
</protein>
<dbReference type="InterPro" id="IPR002312">
    <property type="entry name" value="Asp/Asn-tRNA-synth_IIb"/>
</dbReference>
<dbReference type="EC" id="6.1.1.22" evidence="7"/>
<proteinExistence type="inferred from homology"/>
<dbReference type="Proteomes" id="UP001597049">
    <property type="component" value="Unassembled WGS sequence"/>
</dbReference>
<dbReference type="InterPro" id="IPR004364">
    <property type="entry name" value="Aa-tRNA-synt_II"/>
</dbReference>
<organism evidence="9 10">
    <name type="scientific">Psychroflexus salinarum</name>
    <dbReference type="NCBI Taxonomy" id="546024"/>
    <lineage>
        <taxon>Bacteria</taxon>
        <taxon>Pseudomonadati</taxon>
        <taxon>Bacteroidota</taxon>
        <taxon>Flavobacteriia</taxon>
        <taxon>Flavobacteriales</taxon>
        <taxon>Flavobacteriaceae</taxon>
        <taxon>Psychroflexus</taxon>
    </lineage>
</organism>
<keyword evidence="5 7" id="KW-0648">Protein biosynthesis</keyword>
<evidence type="ECO:0000256" key="3">
    <source>
        <dbReference type="ARBA" id="ARBA00022741"/>
    </source>
</evidence>
<dbReference type="Pfam" id="PF01336">
    <property type="entry name" value="tRNA_anti-codon"/>
    <property type="match status" value="1"/>
</dbReference>
<evidence type="ECO:0000256" key="6">
    <source>
        <dbReference type="ARBA" id="ARBA00023146"/>
    </source>
</evidence>
<evidence type="ECO:0000256" key="5">
    <source>
        <dbReference type="ARBA" id="ARBA00022917"/>
    </source>
</evidence>
<evidence type="ECO:0000256" key="4">
    <source>
        <dbReference type="ARBA" id="ARBA00022840"/>
    </source>
</evidence>
<dbReference type="Gene3D" id="3.30.930.10">
    <property type="entry name" value="Bira Bifunctional Protein, Domain 2"/>
    <property type="match status" value="1"/>
</dbReference>
<dbReference type="InterPro" id="IPR006195">
    <property type="entry name" value="aa-tRNA-synth_II"/>
</dbReference>
<comment type="caution">
    <text evidence="9">The sequence shown here is derived from an EMBL/GenBank/DDBJ whole genome shotgun (WGS) entry which is preliminary data.</text>
</comment>
<comment type="similarity">
    <text evidence="1 7">Belongs to the class-II aminoacyl-tRNA synthetase family.</text>
</comment>
<evidence type="ECO:0000259" key="8">
    <source>
        <dbReference type="PROSITE" id="PS50862"/>
    </source>
</evidence>
<dbReference type="Gene3D" id="2.40.50.140">
    <property type="entry name" value="Nucleic acid-binding proteins"/>
    <property type="match status" value="1"/>
</dbReference>
<keyword evidence="10" id="KW-1185">Reference proteome</keyword>
<dbReference type="RefSeq" id="WP_379657750.1">
    <property type="nucleotide sequence ID" value="NZ_JBHTIV010000007.1"/>
</dbReference>